<keyword evidence="2" id="KW-1185">Reference proteome</keyword>
<gene>
    <name evidence="1" type="ORF">CTRG_00439</name>
</gene>
<proteinExistence type="predicted"/>
<sequence>MSHQSCRMYHVAYLVSHQPCRINHVAGTYDMCIHATHMTGDILRFIRCKTFLKEKSLTLRQCRNTHFSYHATLRKRKSKSKSGDIRKSHHCRPFSVSQNSTTNCMCRNYCQTQQRYLYRHIETE</sequence>
<dbReference type="EMBL" id="GG692395">
    <property type="protein sequence ID" value="EER35700.1"/>
    <property type="molecule type" value="Genomic_DNA"/>
</dbReference>
<dbReference type="RefSeq" id="XP_002545658.1">
    <property type="nucleotide sequence ID" value="XM_002545612.1"/>
</dbReference>
<organism evidence="1 2">
    <name type="scientific">Candida tropicalis (strain ATCC MYA-3404 / T1)</name>
    <name type="common">Yeast</name>
    <dbReference type="NCBI Taxonomy" id="294747"/>
    <lineage>
        <taxon>Eukaryota</taxon>
        <taxon>Fungi</taxon>
        <taxon>Dikarya</taxon>
        <taxon>Ascomycota</taxon>
        <taxon>Saccharomycotina</taxon>
        <taxon>Pichiomycetes</taxon>
        <taxon>Debaryomycetaceae</taxon>
        <taxon>Candida/Lodderomyces clade</taxon>
        <taxon>Candida</taxon>
    </lineage>
</organism>
<dbReference type="AlphaFoldDB" id="C5M300"/>
<reference evidence="1 2" key="1">
    <citation type="journal article" date="2009" name="Nature">
        <title>Evolution of pathogenicity and sexual reproduction in eight Candida genomes.</title>
        <authorList>
            <person name="Butler G."/>
            <person name="Rasmussen M.D."/>
            <person name="Lin M.F."/>
            <person name="Santos M.A."/>
            <person name="Sakthikumar S."/>
            <person name="Munro C.A."/>
            <person name="Rheinbay E."/>
            <person name="Grabherr M."/>
            <person name="Forche A."/>
            <person name="Reedy J.L."/>
            <person name="Agrafioti I."/>
            <person name="Arnaud M.B."/>
            <person name="Bates S."/>
            <person name="Brown A.J."/>
            <person name="Brunke S."/>
            <person name="Costanzo M.C."/>
            <person name="Fitzpatrick D.A."/>
            <person name="de Groot P.W."/>
            <person name="Harris D."/>
            <person name="Hoyer L.L."/>
            <person name="Hube B."/>
            <person name="Klis F.M."/>
            <person name="Kodira C."/>
            <person name="Lennard N."/>
            <person name="Logue M.E."/>
            <person name="Martin R."/>
            <person name="Neiman A.M."/>
            <person name="Nikolaou E."/>
            <person name="Quail M.A."/>
            <person name="Quinn J."/>
            <person name="Santos M.C."/>
            <person name="Schmitzberger F.F."/>
            <person name="Sherlock G."/>
            <person name="Shah P."/>
            <person name="Silverstein K.A."/>
            <person name="Skrzypek M.S."/>
            <person name="Soll D."/>
            <person name="Staggs R."/>
            <person name="Stansfield I."/>
            <person name="Stumpf M.P."/>
            <person name="Sudbery P.E."/>
            <person name="Srikantha T."/>
            <person name="Zeng Q."/>
            <person name="Berman J."/>
            <person name="Berriman M."/>
            <person name="Heitman J."/>
            <person name="Gow N.A."/>
            <person name="Lorenz M.C."/>
            <person name="Birren B.W."/>
            <person name="Kellis M."/>
            <person name="Cuomo C.A."/>
        </authorList>
    </citation>
    <scope>NUCLEOTIDE SEQUENCE [LARGE SCALE GENOMIC DNA]</scope>
    <source>
        <strain evidence="2">ATCC MYA-3404 / T1</strain>
    </source>
</reference>
<dbReference type="VEuPathDB" id="FungiDB:CTRG_00439"/>
<dbReference type="HOGENOM" id="CLU_2003624_0_0_1"/>
<protein>
    <submittedName>
        <fullName evidence="1">Uncharacterized protein</fullName>
    </submittedName>
</protein>
<name>C5M300_CANTT</name>
<evidence type="ECO:0000313" key="1">
    <source>
        <dbReference type="EMBL" id="EER35700.1"/>
    </source>
</evidence>
<dbReference type="GeneID" id="8298998"/>
<dbReference type="KEGG" id="ctp:CTRG_00439"/>
<dbReference type="Proteomes" id="UP000002037">
    <property type="component" value="Unassembled WGS sequence"/>
</dbReference>
<evidence type="ECO:0000313" key="2">
    <source>
        <dbReference type="Proteomes" id="UP000002037"/>
    </source>
</evidence>
<accession>C5M300</accession>